<evidence type="ECO:0000313" key="3">
    <source>
        <dbReference type="EMBL" id="GIJ00761.1"/>
    </source>
</evidence>
<dbReference type="RefSeq" id="WP_203936093.1">
    <property type="nucleotide sequence ID" value="NZ_BAAAGJ010000024.1"/>
</dbReference>
<keyword evidence="4" id="KW-1185">Reference proteome</keyword>
<reference evidence="3" key="1">
    <citation type="submission" date="2021-01" db="EMBL/GenBank/DDBJ databases">
        <title>Whole genome shotgun sequence of Spirilliplanes yamanashiensis NBRC 15828.</title>
        <authorList>
            <person name="Komaki H."/>
            <person name="Tamura T."/>
        </authorList>
    </citation>
    <scope>NUCLEOTIDE SEQUENCE</scope>
    <source>
        <strain evidence="3">NBRC 15828</strain>
    </source>
</reference>
<keyword evidence="2" id="KW-0812">Transmembrane</keyword>
<comment type="caution">
    <text evidence="3">The sequence shown here is derived from an EMBL/GenBank/DDBJ whole genome shotgun (WGS) entry which is preliminary data.</text>
</comment>
<keyword evidence="2" id="KW-0472">Membrane</keyword>
<proteinExistence type="predicted"/>
<dbReference type="EMBL" id="BOOY01000001">
    <property type="protein sequence ID" value="GIJ00761.1"/>
    <property type="molecule type" value="Genomic_DNA"/>
</dbReference>
<feature type="transmembrane region" description="Helical" evidence="2">
    <location>
        <begin position="53"/>
        <end position="72"/>
    </location>
</feature>
<name>A0A8J4DFV9_9ACTN</name>
<accession>A0A8J4DFV9</accession>
<sequence length="222" mass="21569">MASRRSRDALPPAPALPLRPAAGGHPPPEVAGRSAADGRLDPIRWRRPGRAGLIRLGAIALLLVTAAGLVLGREPAGCAPAASTGTSPSSKAGGSRGAAPIADAGGAPGDAGAAGRSVSRGPGAVGGARRARSVPKGSVGVPVRLAEPAALGVLQPGDRVDLMAARDDGKASRIATAALVLGVGHVDDPGAGLFLALTAAEARAAAAAPDGARLSVLVRPPE</sequence>
<evidence type="ECO:0000256" key="2">
    <source>
        <dbReference type="SAM" id="Phobius"/>
    </source>
</evidence>
<evidence type="ECO:0008006" key="5">
    <source>
        <dbReference type="Google" id="ProtNLM"/>
    </source>
</evidence>
<evidence type="ECO:0000313" key="4">
    <source>
        <dbReference type="Proteomes" id="UP000652013"/>
    </source>
</evidence>
<dbReference type="Proteomes" id="UP000652013">
    <property type="component" value="Unassembled WGS sequence"/>
</dbReference>
<feature type="region of interest" description="Disordered" evidence="1">
    <location>
        <begin position="77"/>
        <end position="133"/>
    </location>
</feature>
<evidence type="ECO:0000256" key="1">
    <source>
        <dbReference type="SAM" id="MobiDB-lite"/>
    </source>
</evidence>
<dbReference type="AlphaFoldDB" id="A0A8J4DFV9"/>
<feature type="compositionally biased region" description="Low complexity" evidence="1">
    <location>
        <begin position="79"/>
        <end position="122"/>
    </location>
</feature>
<organism evidence="3 4">
    <name type="scientific">Spirilliplanes yamanashiensis</name>
    <dbReference type="NCBI Taxonomy" id="42233"/>
    <lineage>
        <taxon>Bacteria</taxon>
        <taxon>Bacillati</taxon>
        <taxon>Actinomycetota</taxon>
        <taxon>Actinomycetes</taxon>
        <taxon>Micromonosporales</taxon>
        <taxon>Micromonosporaceae</taxon>
        <taxon>Spirilliplanes</taxon>
    </lineage>
</organism>
<feature type="region of interest" description="Disordered" evidence="1">
    <location>
        <begin position="1"/>
        <end position="43"/>
    </location>
</feature>
<keyword evidence="2" id="KW-1133">Transmembrane helix</keyword>
<gene>
    <name evidence="3" type="ORF">Sya03_01130</name>
</gene>
<protein>
    <recommendedName>
        <fullName evidence="5">Flp pilus assembly protein RcpC/CpaB domain-containing protein</fullName>
    </recommendedName>
</protein>